<dbReference type="EC" id="3.4.16.4" evidence="14"/>
<evidence type="ECO:0000256" key="8">
    <source>
        <dbReference type="PIRSR" id="PIRSR618044-1"/>
    </source>
</evidence>
<evidence type="ECO:0000256" key="11">
    <source>
        <dbReference type="SAM" id="Phobius"/>
    </source>
</evidence>
<keyword evidence="11" id="KW-0812">Transmembrane</keyword>
<keyword evidence="5" id="KW-0133">Cell shape</keyword>
<dbReference type="PANTHER" id="PTHR21581:SF6">
    <property type="entry name" value="TRAFFICKING PROTEIN PARTICLE COMPLEX SUBUNIT 12"/>
    <property type="match status" value="1"/>
</dbReference>
<dbReference type="Pfam" id="PF00768">
    <property type="entry name" value="Peptidase_S11"/>
    <property type="match status" value="1"/>
</dbReference>
<reference evidence="14" key="1">
    <citation type="submission" date="2019-11" db="EMBL/GenBank/DDBJ databases">
        <authorList>
            <person name="Feng L."/>
        </authorList>
    </citation>
    <scope>NUCLEOTIDE SEQUENCE</scope>
    <source>
        <strain evidence="14">CnexileLFYP112</strain>
    </source>
</reference>
<dbReference type="SUPFAM" id="SSF69189">
    <property type="entry name" value="Penicillin-binding protein associated domain"/>
    <property type="match status" value="1"/>
</dbReference>
<name>A0A6N2RLX4_9FIRM</name>
<keyword evidence="11" id="KW-0472">Membrane</keyword>
<dbReference type="Gene3D" id="3.40.710.10">
    <property type="entry name" value="DD-peptidase/beta-lactamase superfamily"/>
    <property type="match status" value="1"/>
</dbReference>
<evidence type="ECO:0000256" key="5">
    <source>
        <dbReference type="ARBA" id="ARBA00022960"/>
    </source>
</evidence>
<keyword evidence="14" id="KW-0645">Protease</keyword>
<comment type="similarity">
    <text evidence="2 10">Belongs to the peptidase S11 family.</text>
</comment>
<feature type="domain" description="Peptidase S11 D-alanyl-D-alanine carboxypeptidase A N-terminal" evidence="13">
    <location>
        <begin position="61"/>
        <end position="291"/>
    </location>
</feature>
<sequence length="464" mass="51792">MRFRKRLLSGLIAGILVMGTMGMNVDAAKIQVDQQIPAEEVDSVYNQEVDSNALAGWPVGPNIYSESGIVMDMDSGAILYAKKIDDQHYPASITKILTAVVALENSQLTDRVKFTQNCIDFLEYGDAHIGMKVGEEISMEDALYGMLLASANEVSYAIANSVNGGYDNFINMMNEKVAELGGTNSHFVNANGLHNDEHYTSAHDMALIGAAAFKYEEFRKITGTRQYTIGPTALTSESRTFQQNHKMLFQGNRNYYEYCVGGKTGYTDQALTTLVTFATKDDKNLVAVTLRVHGGGQNAYVDTRAMLDYAFDNFSKVPVTKEQVTDKNIKSVDENAYVMLPSGVTFDKLDATLQEPTELGDKSGTLIYTYQGQEVGKVPVTITDKYYNKIHGIEEKKTAKAEKKETKKEEGLPTVVVVLLVILGIVILFAFALILLLAYKRKKIKERRKRARMRHQRQQRMKRE</sequence>
<organism evidence="14">
    <name type="scientific">[Clostridium] nexile</name>
    <dbReference type="NCBI Taxonomy" id="29361"/>
    <lineage>
        <taxon>Bacteria</taxon>
        <taxon>Bacillati</taxon>
        <taxon>Bacillota</taxon>
        <taxon>Clostridia</taxon>
        <taxon>Lachnospirales</taxon>
        <taxon>Lachnospiraceae</taxon>
        <taxon>Tyzzerella</taxon>
    </lineage>
</organism>
<keyword evidence="11" id="KW-1133">Transmembrane helix</keyword>
<keyword evidence="6" id="KW-0573">Peptidoglycan synthesis</keyword>
<evidence type="ECO:0000256" key="9">
    <source>
        <dbReference type="PIRSR" id="PIRSR618044-2"/>
    </source>
</evidence>
<dbReference type="PANTHER" id="PTHR21581">
    <property type="entry name" value="D-ALANYL-D-ALANINE CARBOXYPEPTIDASE"/>
    <property type="match status" value="1"/>
</dbReference>
<evidence type="ECO:0000256" key="7">
    <source>
        <dbReference type="ARBA" id="ARBA00023316"/>
    </source>
</evidence>
<feature type="active site" description="Acyl-ester intermediate" evidence="8">
    <location>
        <position position="92"/>
    </location>
</feature>
<dbReference type="GO" id="GO:0009252">
    <property type="term" value="P:peptidoglycan biosynthetic process"/>
    <property type="evidence" value="ECO:0007669"/>
    <property type="project" value="UniProtKB-KW"/>
</dbReference>
<gene>
    <name evidence="14" type="primary">dacB_1</name>
    <name evidence="14" type="ORF">CNLFYP112_00186</name>
</gene>
<dbReference type="GO" id="GO:0009002">
    <property type="term" value="F:serine-type D-Ala-D-Ala carboxypeptidase activity"/>
    <property type="evidence" value="ECO:0007669"/>
    <property type="project" value="UniProtKB-EC"/>
</dbReference>
<dbReference type="GO" id="GO:0071555">
    <property type="term" value="P:cell wall organization"/>
    <property type="evidence" value="ECO:0007669"/>
    <property type="project" value="UniProtKB-KW"/>
</dbReference>
<protein>
    <submittedName>
        <fullName evidence="14">D-alanyl-D-alanine carboxypeptidase DacB</fullName>
        <ecNumber evidence="14">3.4.16.4</ecNumber>
    </submittedName>
</protein>
<keyword evidence="3 12" id="KW-0732">Signal</keyword>
<keyword evidence="14" id="KW-0121">Carboxypeptidase</keyword>
<proteinExistence type="inferred from homology"/>
<feature type="transmembrane region" description="Helical" evidence="11">
    <location>
        <begin position="415"/>
        <end position="439"/>
    </location>
</feature>
<dbReference type="InterPro" id="IPR012338">
    <property type="entry name" value="Beta-lactam/transpept-like"/>
</dbReference>
<dbReference type="GO" id="GO:0006508">
    <property type="term" value="P:proteolysis"/>
    <property type="evidence" value="ECO:0007669"/>
    <property type="project" value="InterPro"/>
</dbReference>
<dbReference type="InterPro" id="IPR001967">
    <property type="entry name" value="Peptidase_S11_N"/>
</dbReference>
<dbReference type="EMBL" id="CACRTG010000001">
    <property type="protein sequence ID" value="VYS80795.1"/>
    <property type="molecule type" value="Genomic_DNA"/>
</dbReference>
<dbReference type="InterPro" id="IPR015956">
    <property type="entry name" value="Peniciliin-bd_prot_C_sf"/>
</dbReference>
<feature type="active site" description="Proton acceptor" evidence="8">
    <location>
        <position position="95"/>
    </location>
</feature>
<evidence type="ECO:0000256" key="3">
    <source>
        <dbReference type="ARBA" id="ARBA00022729"/>
    </source>
</evidence>
<dbReference type="SUPFAM" id="SSF56601">
    <property type="entry name" value="beta-lactamase/transpeptidase-like"/>
    <property type="match status" value="1"/>
</dbReference>
<evidence type="ECO:0000256" key="4">
    <source>
        <dbReference type="ARBA" id="ARBA00022801"/>
    </source>
</evidence>
<evidence type="ECO:0000256" key="12">
    <source>
        <dbReference type="SAM" id="SignalP"/>
    </source>
</evidence>
<feature type="binding site" evidence="9">
    <location>
        <position position="263"/>
    </location>
    <ligand>
        <name>substrate</name>
    </ligand>
</feature>
<keyword evidence="7" id="KW-0961">Cell wall biogenesis/degradation</keyword>
<dbReference type="GO" id="GO:0008360">
    <property type="term" value="P:regulation of cell shape"/>
    <property type="evidence" value="ECO:0007669"/>
    <property type="project" value="UniProtKB-KW"/>
</dbReference>
<evidence type="ECO:0000259" key="13">
    <source>
        <dbReference type="Pfam" id="PF00768"/>
    </source>
</evidence>
<dbReference type="InterPro" id="IPR018044">
    <property type="entry name" value="Peptidase_S11"/>
</dbReference>
<feature type="chain" id="PRO_5039290702" evidence="12">
    <location>
        <begin position="24"/>
        <end position="464"/>
    </location>
</feature>
<dbReference type="PRINTS" id="PR00725">
    <property type="entry name" value="DADACBPTASE1"/>
</dbReference>
<comment type="function">
    <text evidence="1">Removes C-terminal D-alanyl residues from sugar-peptide cell wall precursors.</text>
</comment>
<feature type="signal peptide" evidence="12">
    <location>
        <begin position="1"/>
        <end position="23"/>
    </location>
</feature>
<evidence type="ECO:0000256" key="6">
    <source>
        <dbReference type="ARBA" id="ARBA00022984"/>
    </source>
</evidence>
<evidence type="ECO:0000256" key="1">
    <source>
        <dbReference type="ARBA" id="ARBA00003217"/>
    </source>
</evidence>
<dbReference type="AlphaFoldDB" id="A0A6N2RLX4"/>
<evidence type="ECO:0000313" key="14">
    <source>
        <dbReference type="EMBL" id="VYS80795.1"/>
    </source>
</evidence>
<keyword evidence="4 14" id="KW-0378">Hydrolase</keyword>
<evidence type="ECO:0000256" key="10">
    <source>
        <dbReference type="RuleBase" id="RU004016"/>
    </source>
</evidence>
<evidence type="ECO:0000256" key="2">
    <source>
        <dbReference type="ARBA" id="ARBA00007164"/>
    </source>
</evidence>
<feature type="active site" evidence="8">
    <location>
        <position position="150"/>
    </location>
</feature>
<accession>A0A6N2RLX4</accession>